<feature type="non-terminal residue" evidence="2">
    <location>
        <position position="88"/>
    </location>
</feature>
<keyword evidence="3" id="KW-1185">Reference proteome</keyword>
<dbReference type="InterPro" id="IPR013083">
    <property type="entry name" value="Znf_RING/FYVE/PHD"/>
</dbReference>
<gene>
    <name evidence="2" type="ORF">PCOR1329_LOCUS44826</name>
</gene>
<name>A0ABN9U3B1_9DINO</name>
<accession>A0ABN9U3B1</accession>
<evidence type="ECO:0000259" key="1">
    <source>
        <dbReference type="Pfam" id="PF17123"/>
    </source>
</evidence>
<dbReference type="Proteomes" id="UP001189429">
    <property type="component" value="Unassembled WGS sequence"/>
</dbReference>
<comment type="caution">
    <text evidence="2">The sequence shown here is derived from an EMBL/GenBank/DDBJ whole genome shotgun (WGS) entry which is preliminary data.</text>
</comment>
<feature type="domain" description="RING-type" evidence="1">
    <location>
        <begin position="63"/>
        <end position="88"/>
    </location>
</feature>
<dbReference type="Gene3D" id="3.30.40.10">
    <property type="entry name" value="Zinc/RING finger domain, C3HC4 (zinc finger)"/>
    <property type="match status" value="1"/>
</dbReference>
<evidence type="ECO:0000313" key="3">
    <source>
        <dbReference type="Proteomes" id="UP001189429"/>
    </source>
</evidence>
<sequence length="88" mass="9895">MSKMQGRARHNKLLYAQALSVTDVQEVPGPSRPDPADTLQKLRTCFYDEAEFGNEDSKPYPPECAICLLDWEADDSIKITPCGHAFHE</sequence>
<organism evidence="2 3">
    <name type="scientific">Prorocentrum cordatum</name>
    <dbReference type="NCBI Taxonomy" id="2364126"/>
    <lineage>
        <taxon>Eukaryota</taxon>
        <taxon>Sar</taxon>
        <taxon>Alveolata</taxon>
        <taxon>Dinophyceae</taxon>
        <taxon>Prorocentrales</taxon>
        <taxon>Prorocentraceae</taxon>
        <taxon>Prorocentrum</taxon>
    </lineage>
</organism>
<dbReference type="Pfam" id="PF17123">
    <property type="entry name" value="zf-RING_11"/>
    <property type="match status" value="1"/>
</dbReference>
<evidence type="ECO:0000313" key="2">
    <source>
        <dbReference type="EMBL" id="CAK0853304.1"/>
    </source>
</evidence>
<reference evidence="2" key="1">
    <citation type="submission" date="2023-10" db="EMBL/GenBank/DDBJ databases">
        <authorList>
            <person name="Chen Y."/>
            <person name="Shah S."/>
            <person name="Dougan E. K."/>
            <person name="Thang M."/>
            <person name="Chan C."/>
        </authorList>
    </citation>
    <scope>NUCLEOTIDE SEQUENCE [LARGE SCALE GENOMIC DNA]</scope>
</reference>
<dbReference type="SUPFAM" id="SSF57850">
    <property type="entry name" value="RING/U-box"/>
    <property type="match status" value="1"/>
</dbReference>
<dbReference type="EMBL" id="CAUYUJ010015387">
    <property type="protein sequence ID" value="CAK0853304.1"/>
    <property type="molecule type" value="Genomic_DNA"/>
</dbReference>
<dbReference type="InterPro" id="IPR001841">
    <property type="entry name" value="Znf_RING"/>
</dbReference>
<proteinExistence type="predicted"/>
<protein>
    <recommendedName>
        <fullName evidence="1">RING-type domain-containing protein</fullName>
    </recommendedName>
</protein>